<keyword evidence="1" id="KW-0812">Transmembrane</keyword>
<organism evidence="2 3">
    <name type="scientific">Protea cynaroides</name>
    <dbReference type="NCBI Taxonomy" id="273540"/>
    <lineage>
        <taxon>Eukaryota</taxon>
        <taxon>Viridiplantae</taxon>
        <taxon>Streptophyta</taxon>
        <taxon>Embryophyta</taxon>
        <taxon>Tracheophyta</taxon>
        <taxon>Spermatophyta</taxon>
        <taxon>Magnoliopsida</taxon>
        <taxon>Proteales</taxon>
        <taxon>Proteaceae</taxon>
        <taxon>Protea</taxon>
    </lineage>
</organism>
<proteinExistence type="predicted"/>
<feature type="transmembrane region" description="Helical" evidence="1">
    <location>
        <begin position="25"/>
        <end position="46"/>
    </location>
</feature>
<dbReference type="Proteomes" id="UP001141806">
    <property type="component" value="Unassembled WGS sequence"/>
</dbReference>
<keyword evidence="1" id="KW-1133">Transmembrane helix</keyword>
<sequence>MSLVYPFTIHFLGWARIFFLLHMEAAWILNFLMMMIGGSLIVFVTVASNVVSSFPTAAMNLMILIVHGLPLAYGIYPCESFDFWKVAAAVGFCVVCNGLKGM</sequence>
<name>A0A9Q0QSD9_9MAGN</name>
<evidence type="ECO:0000313" key="3">
    <source>
        <dbReference type="Proteomes" id="UP001141806"/>
    </source>
</evidence>
<feature type="transmembrane region" description="Helical" evidence="1">
    <location>
        <begin position="58"/>
        <end position="76"/>
    </location>
</feature>
<dbReference type="EMBL" id="JAMYWD010000005">
    <property type="protein sequence ID" value="KAJ4969974.1"/>
    <property type="molecule type" value="Genomic_DNA"/>
</dbReference>
<reference evidence="2" key="1">
    <citation type="journal article" date="2023" name="Plant J.">
        <title>The genome of the king protea, Protea cynaroides.</title>
        <authorList>
            <person name="Chang J."/>
            <person name="Duong T.A."/>
            <person name="Schoeman C."/>
            <person name="Ma X."/>
            <person name="Roodt D."/>
            <person name="Barker N."/>
            <person name="Li Z."/>
            <person name="Van de Peer Y."/>
            <person name="Mizrachi E."/>
        </authorList>
    </citation>
    <scope>NUCLEOTIDE SEQUENCE</scope>
    <source>
        <tissue evidence="2">Young leaves</tissue>
    </source>
</reference>
<evidence type="ECO:0000256" key="1">
    <source>
        <dbReference type="SAM" id="Phobius"/>
    </source>
</evidence>
<comment type="caution">
    <text evidence="2">The sequence shown here is derived from an EMBL/GenBank/DDBJ whole genome shotgun (WGS) entry which is preliminary data.</text>
</comment>
<accession>A0A9Q0QSD9</accession>
<dbReference type="AlphaFoldDB" id="A0A9Q0QSD9"/>
<keyword evidence="1" id="KW-0472">Membrane</keyword>
<keyword evidence="3" id="KW-1185">Reference proteome</keyword>
<protein>
    <submittedName>
        <fullName evidence="2">Uncharacterized protein</fullName>
    </submittedName>
</protein>
<gene>
    <name evidence="2" type="ORF">NE237_003073</name>
</gene>
<evidence type="ECO:0000313" key="2">
    <source>
        <dbReference type="EMBL" id="KAJ4969974.1"/>
    </source>
</evidence>